<dbReference type="OrthoDB" id="8859745at2"/>
<organism evidence="3 4">
    <name type="scientific">Pseudoalteromonas byunsanensis</name>
    <dbReference type="NCBI Taxonomy" id="327939"/>
    <lineage>
        <taxon>Bacteria</taxon>
        <taxon>Pseudomonadati</taxon>
        <taxon>Pseudomonadota</taxon>
        <taxon>Gammaproteobacteria</taxon>
        <taxon>Alteromonadales</taxon>
        <taxon>Pseudoalteromonadaceae</taxon>
        <taxon>Pseudoalteromonas</taxon>
    </lineage>
</organism>
<sequence length="154" mass="17124">MRNRVLCLFVAILISGCVATGEKFKGELAQPNDKASFYLYRPAKFFQGGAWPTVFINGEDRFTLKNGGYVHTYLPAGTHHFKIAKGHFLSNWIAGDLEFTVEVEPGKQYFYRFDIDFDNFGGGGNYISISGSIGVIPVTESEAFNSLSELRSSM</sequence>
<feature type="signal peptide" evidence="1">
    <location>
        <begin position="1"/>
        <end position="19"/>
    </location>
</feature>
<evidence type="ECO:0000259" key="2">
    <source>
        <dbReference type="Pfam" id="PF11008"/>
    </source>
</evidence>
<dbReference type="PROSITE" id="PS51257">
    <property type="entry name" value="PROKAR_LIPOPROTEIN"/>
    <property type="match status" value="1"/>
</dbReference>
<protein>
    <recommendedName>
        <fullName evidence="2">DUF2846 domain-containing protein</fullName>
    </recommendedName>
</protein>
<dbReference type="EMBL" id="MNAN01000032">
    <property type="protein sequence ID" value="OHU94942.1"/>
    <property type="molecule type" value="Genomic_DNA"/>
</dbReference>
<proteinExistence type="predicted"/>
<keyword evidence="1" id="KW-0732">Signal</keyword>
<evidence type="ECO:0000313" key="3">
    <source>
        <dbReference type="EMBL" id="OHU94942.1"/>
    </source>
</evidence>
<dbReference type="AlphaFoldDB" id="A0A1S1N6I7"/>
<dbReference type="RefSeq" id="WP_070992458.1">
    <property type="nucleotide sequence ID" value="NZ_CBCSHD010000007.1"/>
</dbReference>
<keyword evidence="4" id="KW-1185">Reference proteome</keyword>
<dbReference type="Pfam" id="PF11008">
    <property type="entry name" value="DUF2846"/>
    <property type="match status" value="1"/>
</dbReference>
<name>A0A1S1N6I7_9GAMM</name>
<dbReference type="Proteomes" id="UP000180253">
    <property type="component" value="Unassembled WGS sequence"/>
</dbReference>
<comment type="caution">
    <text evidence="3">The sequence shown here is derived from an EMBL/GenBank/DDBJ whole genome shotgun (WGS) entry which is preliminary data.</text>
</comment>
<evidence type="ECO:0000256" key="1">
    <source>
        <dbReference type="SAM" id="SignalP"/>
    </source>
</evidence>
<feature type="domain" description="DUF2846" evidence="2">
    <location>
        <begin position="32"/>
        <end position="117"/>
    </location>
</feature>
<dbReference type="InterPro" id="IPR022548">
    <property type="entry name" value="DUF2846"/>
</dbReference>
<reference evidence="3 4" key="1">
    <citation type="submission" date="2016-10" db="EMBL/GenBank/DDBJ databases">
        <title>Pseudoalteromonas amylolytica sp. nov., isolated from the surface seawater.</title>
        <authorList>
            <person name="Wu Y.-H."/>
            <person name="Cheng H."/>
            <person name="Jin X.-B."/>
            <person name="Wang C.-S."/>
            <person name="Xu X.-W."/>
        </authorList>
    </citation>
    <scope>NUCLEOTIDE SEQUENCE [LARGE SCALE GENOMIC DNA]</scope>
    <source>
        <strain evidence="3 4">JCM 12483</strain>
    </source>
</reference>
<gene>
    <name evidence="3" type="ORF">BIW53_13060</name>
</gene>
<accession>A0A1S1N6I7</accession>
<dbReference type="STRING" id="327939.BIW53_13060"/>
<evidence type="ECO:0000313" key="4">
    <source>
        <dbReference type="Proteomes" id="UP000180253"/>
    </source>
</evidence>
<feature type="chain" id="PRO_5010207576" description="DUF2846 domain-containing protein" evidence="1">
    <location>
        <begin position="20"/>
        <end position="154"/>
    </location>
</feature>